<reference evidence="2" key="1">
    <citation type="journal article" date="2019" name="Int. J. Syst. Evol. Microbiol.">
        <title>The Global Catalogue of Microorganisms (GCM) 10K type strain sequencing project: providing services to taxonomists for standard genome sequencing and annotation.</title>
        <authorList>
            <consortium name="The Broad Institute Genomics Platform"/>
            <consortium name="The Broad Institute Genome Sequencing Center for Infectious Disease"/>
            <person name="Wu L."/>
            <person name="Ma J."/>
        </authorList>
    </citation>
    <scope>NUCLEOTIDE SEQUENCE [LARGE SCALE GENOMIC DNA]</scope>
    <source>
        <strain evidence="2">ICMP 19515</strain>
    </source>
</reference>
<organism evidence="1 2">
    <name type="scientific">Mesorhizobium cantuariense</name>
    <dbReference type="NCBI Taxonomy" id="1300275"/>
    <lineage>
        <taxon>Bacteria</taxon>
        <taxon>Pseudomonadati</taxon>
        <taxon>Pseudomonadota</taxon>
        <taxon>Alphaproteobacteria</taxon>
        <taxon>Hyphomicrobiales</taxon>
        <taxon>Phyllobacteriaceae</taxon>
        <taxon>Mesorhizobium</taxon>
    </lineage>
</organism>
<keyword evidence="2" id="KW-1185">Reference proteome</keyword>
<gene>
    <name evidence="1" type="ORF">ACFOJ9_05745</name>
</gene>
<dbReference type="InterPro" id="IPR021795">
    <property type="entry name" value="DUF3363"/>
</dbReference>
<proteinExistence type="predicted"/>
<dbReference type="Pfam" id="PF11843">
    <property type="entry name" value="DUF3363"/>
    <property type="match status" value="1"/>
</dbReference>
<name>A0ABV7MHD6_9HYPH</name>
<accession>A0ABV7MHD6</accession>
<dbReference type="Proteomes" id="UP001595648">
    <property type="component" value="Unassembled WGS sequence"/>
</dbReference>
<comment type="caution">
    <text evidence="1">The sequence shown here is derived from an EMBL/GenBank/DDBJ whole genome shotgun (WGS) entry which is preliminary data.</text>
</comment>
<sequence>MIANLLHPSQPLGEGGFGAQVRKTMDDRADHLVDAGLARRQDQRIVFDRNLLATLRQRDLEALGERLSTELNLRAQKSTAGDQIVGVYRKRFTLALGRFAMIDDGLGFKLVPWSPSLEMHVGKHVSGIAQTNGSVDWGLGKNRRLGL</sequence>
<evidence type="ECO:0000313" key="2">
    <source>
        <dbReference type="Proteomes" id="UP001595648"/>
    </source>
</evidence>
<dbReference type="EMBL" id="JBHRVD010000001">
    <property type="protein sequence ID" value="MFC3321285.1"/>
    <property type="molecule type" value="Genomic_DNA"/>
</dbReference>
<protein>
    <submittedName>
        <fullName evidence="1">DUF3363 domain-containing protein</fullName>
    </submittedName>
</protein>
<dbReference type="RefSeq" id="WP_378977522.1">
    <property type="nucleotide sequence ID" value="NZ_JBHRVD010000001.1"/>
</dbReference>
<evidence type="ECO:0000313" key="1">
    <source>
        <dbReference type="EMBL" id="MFC3321285.1"/>
    </source>
</evidence>